<proteinExistence type="inferred from homology"/>
<dbReference type="InterPro" id="IPR036188">
    <property type="entry name" value="FAD/NAD-bd_sf"/>
</dbReference>
<evidence type="ECO:0000313" key="9">
    <source>
        <dbReference type="EMBL" id="HIW06599.1"/>
    </source>
</evidence>
<dbReference type="Gene3D" id="1.10.8.870">
    <property type="entry name" value="Alpha-glycerophosphate oxidase, cap domain"/>
    <property type="match status" value="1"/>
</dbReference>
<dbReference type="InterPro" id="IPR038299">
    <property type="entry name" value="DAO_C_sf"/>
</dbReference>
<dbReference type="PANTHER" id="PTHR11985:SF35">
    <property type="entry name" value="ANAEROBIC GLYCEROL-3-PHOSPHATE DEHYDROGENASE SUBUNIT A"/>
    <property type="match status" value="1"/>
</dbReference>
<dbReference type="AlphaFoldDB" id="A0A9D1Q5U5"/>
<feature type="domain" description="Alpha-glycerophosphate oxidase C-terminal" evidence="8">
    <location>
        <begin position="248"/>
        <end position="375"/>
    </location>
</feature>
<name>A0A9D1Q5U5_9GAMM</name>
<evidence type="ECO:0000259" key="7">
    <source>
        <dbReference type="Pfam" id="PF01266"/>
    </source>
</evidence>
<dbReference type="Proteomes" id="UP000823934">
    <property type="component" value="Unassembled WGS sequence"/>
</dbReference>
<dbReference type="Pfam" id="PF16901">
    <property type="entry name" value="DAO_C"/>
    <property type="match status" value="1"/>
</dbReference>
<evidence type="ECO:0000256" key="4">
    <source>
        <dbReference type="ARBA" id="ARBA00022798"/>
    </source>
</evidence>
<evidence type="ECO:0000256" key="5">
    <source>
        <dbReference type="ARBA" id="ARBA00022827"/>
    </source>
</evidence>
<comment type="cofactor">
    <cofactor evidence="1">
        <name>FAD</name>
        <dbReference type="ChEBI" id="CHEBI:57692"/>
    </cofactor>
</comment>
<dbReference type="InterPro" id="IPR031656">
    <property type="entry name" value="DAO_C"/>
</dbReference>
<dbReference type="SUPFAM" id="SSF51905">
    <property type="entry name" value="FAD/NAD(P)-binding domain"/>
    <property type="match status" value="1"/>
</dbReference>
<reference evidence="9" key="1">
    <citation type="journal article" date="2021" name="PeerJ">
        <title>Extensive microbial diversity within the chicken gut microbiome revealed by metagenomics and culture.</title>
        <authorList>
            <person name="Gilroy R."/>
            <person name="Ravi A."/>
            <person name="Getino M."/>
            <person name="Pursley I."/>
            <person name="Horton D.L."/>
            <person name="Alikhan N.F."/>
            <person name="Baker D."/>
            <person name="Gharbi K."/>
            <person name="Hall N."/>
            <person name="Watson M."/>
            <person name="Adriaenssens E.M."/>
            <person name="Foster-Nyarko E."/>
            <person name="Jarju S."/>
            <person name="Secka A."/>
            <person name="Antonio M."/>
            <person name="Oren A."/>
            <person name="Chaudhuri R.R."/>
            <person name="La Ragione R."/>
            <person name="Hildebrand F."/>
            <person name="Pallen M.J."/>
        </authorList>
    </citation>
    <scope>NUCLEOTIDE SEQUENCE</scope>
    <source>
        <strain evidence="9">CHK160-9182</strain>
    </source>
</reference>
<dbReference type="GO" id="GO:0006071">
    <property type="term" value="P:glycerol metabolic process"/>
    <property type="evidence" value="ECO:0007669"/>
    <property type="project" value="UniProtKB-KW"/>
</dbReference>
<gene>
    <name evidence="9" type="ORF">H9889_04655</name>
</gene>
<protein>
    <submittedName>
        <fullName evidence="9">FAD-dependent oxidoreductase</fullName>
    </submittedName>
</protein>
<comment type="caution">
    <text evidence="9">The sequence shown here is derived from an EMBL/GenBank/DDBJ whole genome shotgun (WGS) entry which is preliminary data.</text>
</comment>
<dbReference type="Gene3D" id="3.50.50.60">
    <property type="entry name" value="FAD/NAD(P)-binding domain"/>
    <property type="match status" value="1"/>
</dbReference>
<reference evidence="9" key="2">
    <citation type="submission" date="2021-04" db="EMBL/GenBank/DDBJ databases">
        <authorList>
            <person name="Gilroy R."/>
        </authorList>
    </citation>
    <scope>NUCLEOTIDE SEQUENCE</scope>
    <source>
        <strain evidence="9">CHK160-9182</strain>
    </source>
</reference>
<feature type="domain" description="FAD dependent oxidoreductase" evidence="7">
    <location>
        <begin position="4"/>
        <end position="206"/>
    </location>
</feature>
<dbReference type="InterPro" id="IPR000447">
    <property type="entry name" value="G3P_DH_FAD-dep"/>
</dbReference>
<sequence>KTDGLRGAGEYVEYRADDARMTLEIIKKAVELGADCLNYSNVTGFNRDHRGFVEAVIIQDEPTNNTYIVEGSIILNAAGAWRFDLDEEKPQELSVMLIKGAHLVFDQKDFPLKDAIYFDTGEDKKMVFAIPRDGKTYVGVSSAVYEGNRETPTVSITDQHYLLAAIQEMFPALNVTAEMIESSWAGISPVVKDKSNPKAKKPLIETSSNGMMNVTTGKLTGYRELAEAVVDEVTSRLKIEKGQEFSASQTMHLPFSGGDVGGSTLFASFVESAVAKGIAANLTEAEARKLAIIYGSNVDQLFDIAAKASPEAMQGLSLLLYVQLVYGLEHESIMTPCDLLIRRTSALYFDIELVKSQHVAVVKFMARYFSWTVEQVKQYNSELEQALYYATHAVEDDRVIKLTQTSKENQAHDSQVEKLQKSEK</sequence>
<dbReference type="EMBL" id="DXHP01000101">
    <property type="protein sequence ID" value="HIW06599.1"/>
    <property type="molecule type" value="Genomic_DNA"/>
</dbReference>
<dbReference type="PANTHER" id="PTHR11985">
    <property type="entry name" value="GLYCEROL-3-PHOSPHATE DEHYDROGENASE"/>
    <property type="match status" value="1"/>
</dbReference>
<dbReference type="SUPFAM" id="SSF54373">
    <property type="entry name" value="FAD-linked reductases, C-terminal domain"/>
    <property type="match status" value="1"/>
</dbReference>
<comment type="similarity">
    <text evidence="2">Belongs to the FAD-dependent glycerol-3-phosphate dehydrogenase family.</text>
</comment>
<keyword evidence="3" id="KW-0285">Flavoprotein</keyword>
<evidence type="ECO:0000256" key="1">
    <source>
        <dbReference type="ARBA" id="ARBA00001974"/>
    </source>
</evidence>
<dbReference type="Pfam" id="PF01266">
    <property type="entry name" value="DAO"/>
    <property type="match status" value="1"/>
</dbReference>
<dbReference type="InterPro" id="IPR006076">
    <property type="entry name" value="FAD-dep_OxRdtase"/>
</dbReference>
<evidence type="ECO:0000256" key="2">
    <source>
        <dbReference type="ARBA" id="ARBA00007330"/>
    </source>
</evidence>
<accession>A0A9D1Q5U5</accession>
<evidence type="ECO:0000313" key="10">
    <source>
        <dbReference type="Proteomes" id="UP000823934"/>
    </source>
</evidence>
<dbReference type="GO" id="GO:0004368">
    <property type="term" value="F:glycerol-3-phosphate dehydrogenase (quinone) activity"/>
    <property type="evidence" value="ECO:0007669"/>
    <property type="project" value="InterPro"/>
</dbReference>
<dbReference type="Gene3D" id="3.30.9.10">
    <property type="entry name" value="D-Amino Acid Oxidase, subunit A, domain 2"/>
    <property type="match status" value="1"/>
</dbReference>
<keyword evidence="6" id="KW-0560">Oxidoreductase</keyword>
<keyword evidence="5" id="KW-0274">FAD</keyword>
<keyword evidence="4" id="KW-0319">Glycerol metabolism</keyword>
<organism evidence="9 10">
    <name type="scientific">Candidatus Ignatzschineria merdigallinarum</name>
    <dbReference type="NCBI Taxonomy" id="2838621"/>
    <lineage>
        <taxon>Bacteria</taxon>
        <taxon>Pseudomonadati</taxon>
        <taxon>Pseudomonadota</taxon>
        <taxon>Gammaproteobacteria</taxon>
        <taxon>Cardiobacteriales</taxon>
        <taxon>Ignatzschineriaceae</taxon>
        <taxon>Ignatzschineria</taxon>
    </lineage>
</organism>
<evidence type="ECO:0000259" key="8">
    <source>
        <dbReference type="Pfam" id="PF16901"/>
    </source>
</evidence>
<evidence type="ECO:0000256" key="3">
    <source>
        <dbReference type="ARBA" id="ARBA00022630"/>
    </source>
</evidence>
<dbReference type="GO" id="GO:0046168">
    <property type="term" value="P:glycerol-3-phosphate catabolic process"/>
    <property type="evidence" value="ECO:0007669"/>
    <property type="project" value="TreeGrafter"/>
</dbReference>
<feature type="non-terminal residue" evidence="9">
    <location>
        <position position="1"/>
    </location>
</feature>
<evidence type="ECO:0000256" key="6">
    <source>
        <dbReference type="ARBA" id="ARBA00023002"/>
    </source>
</evidence>